<accession>A0A9K3CQX7</accession>
<evidence type="ECO:0000313" key="3">
    <source>
        <dbReference type="Proteomes" id="UP000265618"/>
    </source>
</evidence>
<protein>
    <submittedName>
        <fullName evidence="2">Uncharacterized protein</fullName>
    </submittedName>
</protein>
<dbReference type="AlphaFoldDB" id="A0A9K3CQX7"/>
<sequence length="389" mass="40549">MPLGSESPVTFVYALSESAFLACQGNEVLRHDVKTSATVRYGPLPGTESLSLDCVCGQETEDGVIVYCCLSDKTLRVGTFPGEGVFSPMYTRSLARRGFDMKIVTAAGETSVIVGDKSGSISCVPHPPTAALLAPPPKPTPAPVPTAAPEAETEGEGEGEKKKKKKKAKKVPPTKADRPEEAPVALARICTLTHMALTPHTLCKGVCTVGAEAGLAVSDTAGLVRVSGFPHLRDVEAFLPGSTATLSGLTYDATGSVVVGTAMDHLVAWTVGETERPCVYGGIDMPAPAEGERPRQAGEREDDKGQGYRCCVCVGDTVRTCLRGEVLTLKVVRGEGAALSLEEVSRVALPAEGGVPVIRQMVPLGGGCVMVSEAGDVMVQEGEVVTTLK</sequence>
<feature type="compositionally biased region" description="Pro residues" evidence="1">
    <location>
        <begin position="134"/>
        <end position="146"/>
    </location>
</feature>
<comment type="caution">
    <text evidence="2">The sequence shown here is derived from an EMBL/GenBank/DDBJ whole genome shotgun (WGS) entry which is preliminary data.</text>
</comment>
<reference evidence="2 3" key="1">
    <citation type="journal article" date="2018" name="PLoS ONE">
        <title>The draft genome of Kipferlia bialata reveals reductive genome evolution in fornicate parasites.</title>
        <authorList>
            <person name="Tanifuji G."/>
            <person name="Takabayashi S."/>
            <person name="Kume K."/>
            <person name="Takagi M."/>
            <person name="Nakayama T."/>
            <person name="Kamikawa R."/>
            <person name="Inagaki Y."/>
            <person name="Hashimoto T."/>
        </authorList>
    </citation>
    <scope>NUCLEOTIDE SEQUENCE [LARGE SCALE GENOMIC DNA]</scope>
    <source>
        <strain evidence="2">NY0173</strain>
    </source>
</reference>
<gene>
    <name evidence="2" type="ORF">KIPB_000685</name>
</gene>
<evidence type="ECO:0000313" key="2">
    <source>
        <dbReference type="EMBL" id="GIQ79969.1"/>
    </source>
</evidence>
<keyword evidence="3" id="KW-1185">Reference proteome</keyword>
<organism evidence="2 3">
    <name type="scientific">Kipferlia bialata</name>
    <dbReference type="NCBI Taxonomy" id="797122"/>
    <lineage>
        <taxon>Eukaryota</taxon>
        <taxon>Metamonada</taxon>
        <taxon>Carpediemonas-like organisms</taxon>
        <taxon>Kipferlia</taxon>
    </lineage>
</organism>
<dbReference type="EMBL" id="BDIP01000084">
    <property type="protein sequence ID" value="GIQ79969.1"/>
    <property type="molecule type" value="Genomic_DNA"/>
</dbReference>
<dbReference type="Proteomes" id="UP000265618">
    <property type="component" value="Unassembled WGS sequence"/>
</dbReference>
<feature type="region of interest" description="Disordered" evidence="1">
    <location>
        <begin position="128"/>
        <end position="180"/>
    </location>
</feature>
<name>A0A9K3CQX7_9EUKA</name>
<feature type="compositionally biased region" description="Basic residues" evidence="1">
    <location>
        <begin position="162"/>
        <end position="172"/>
    </location>
</feature>
<evidence type="ECO:0000256" key="1">
    <source>
        <dbReference type="SAM" id="MobiDB-lite"/>
    </source>
</evidence>
<proteinExistence type="predicted"/>